<dbReference type="AlphaFoldDB" id="A0A174UA65"/>
<dbReference type="EMBL" id="CZBI01000004">
    <property type="protein sequence ID" value="CUQ17037.1"/>
    <property type="molecule type" value="Genomic_DNA"/>
</dbReference>
<keyword evidence="1" id="KW-0812">Transmembrane</keyword>
<accession>A0A174UA65</accession>
<gene>
    <name evidence="2" type="ORF">ERS852557_02865</name>
</gene>
<protein>
    <submittedName>
        <fullName evidence="2">Putative lipoprotein</fullName>
    </submittedName>
</protein>
<sequence>MNEIYVELHSIKANLFVILIVRITSFPYILYICMILELTIKKDMRTVLAALGVLCFMGSCSSGMTSSKGIVCDATMNTVAIVTDKNDTLSFSTMNANKEEVDGLLLNDTLEVFYTGKYTPGMQASKLVQYPQSPKLGGDRDEHGCIGSAGYVWCEVQQDCIRLFEKGIRTEAVDGSTASAFIVFSPDSTRLELFFSDEQPNEILERRGLPSGGYAWNVEDDDTKNVRFIDGLWTISQRDKVIYREKKTKAGE</sequence>
<keyword evidence="1" id="KW-1133">Transmembrane helix</keyword>
<evidence type="ECO:0000256" key="1">
    <source>
        <dbReference type="SAM" id="Phobius"/>
    </source>
</evidence>
<reference evidence="2 3" key="1">
    <citation type="submission" date="2015-09" db="EMBL/GenBank/DDBJ databases">
        <authorList>
            <consortium name="Pathogen Informatics"/>
        </authorList>
    </citation>
    <scope>NUCLEOTIDE SEQUENCE [LARGE SCALE GENOMIC DNA]</scope>
    <source>
        <strain evidence="2 3">2789STDY5834945</strain>
    </source>
</reference>
<keyword evidence="2" id="KW-0449">Lipoprotein</keyword>
<feature type="transmembrane region" description="Helical" evidence="1">
    <location>
        <begin position="15"/>
        <end position="34"/>
    </location>
</feature>
<keyword evidence="1" id="KW-0472">Membrane</keyword>
<dbReference type="Proteomes" id="UP000095541">
    <property type="component" value="Unassembled WGS sequence"/>
</dbReference>
<evidence type="ECO:0000313" key="2">
    <source>
        <dbReference type="EMBL" id="CUQ17037.1"/>
    </source>
</evidence>
<organism evidence="2 3">
    <name type="scientific">Bacteroides thetaiotaomicron</name>
    <dbReference type="NCBI Taxonomy" id="818"/>
    <lineage>
        <taxon>Bacteria</taxon>
        <taxon>Pseudomonadati</taxon>
        <taxon>Bacteroidota</taxon>
        <taxon>Bacteroidia</taxon>
        <taxon>Bacteroidales</taxon>
        <taxon>Bacteroidaceae</taxon>
        <taxon>Bacteroides</taxon>
    </lineage>
</organism>
<evidence type="ECO:0000313" key="3">
    <source>
        <dbReference type="Proteomes" id="UP000095541"/>
    </source>
</evidence>
<proteinExistence type="predicted"/>
<name>A0A174UA65_BACT4</name>